<dbReference type="SUPFAM" id="SSF53474">
    <property type="entry name" value="alpha/beta-Hydrolases"/>
    <property type="match status" value="1"/>
</dbReference>
<dbReference type="Pfam" id="PF00561">
    <property type="entry name" value="Abhydrolase_1"/>
    <property type="match status" value="1"/>
</dbReference>
<organism evidence="2 3">
    <name type="scientific">Imperialibacter roseus</name>
    <dbReference type="NCBI Taxonomy" id="1324217"/>
    <lineage>
        <taxon>Bacteria</taxon>
        <taxon>Pseudomonadati</taxon>
        <taxon>Bacteroidota</taxon>
        <taxon>Cytophagia</taxon>
        <taxon>Cytophagales</taxon>
        <taxon>Flammeovirgaceae</taxon>
        <taxon>Imperialibacter</taxon>
    </lineage>
</organism>
<dbReference type="GO" id="GO:0016787">
    <property type="term" value="F:hydrolase activity"/>
    <property type="evidence" value="ECO:0007669"/>
    <property type="project" value="UniProtKB-KW"/>
</dbReference>
<protein>
    <submittedName>
        <fullName evidence="2">Alpha/beta hydrolase</fullName>
    </submittedName>
</protein>
<dbReference type="InterPro" id="IPR000073">
    <property type="entry name" value="AB_hydrolase_1"/>
</dbReference>
<accession>A0ABZ0IQ19</accession>
<dbReference type="PANTHER" id="PTHR46331:SF2">
    <property type="entry name" value="VALACYCLOVIR HYDROLASE"/>
    <property type="match status" value="1"/>
</dbReference>
<dbReference type="Proteomes" id="UP001302349">
    <property type="component" value="Chromosome"/>
</dbReference>
<feature type="domain" description="AB hydrolase-1" evidence="1">
    <location>
        <begin position="64"/>
        <end position="162"/>
    </location>
</feature>
<dbReference type="PROSITE" id="PS51257">
    <property type="entry name" value="PROKAR_LIPOPROTEIN"/>
    <property type="match status" value="1"/>
</dbReference>
<sequence>MKNLSQPIILSLGVAVALLASCSTKNNEPMESAKSTEKPAYFKSGYSDVNGLKMYYEIHGEGEPLVLIHGGGSTIQTTFGNIIPELAKNQKLIAVELQAHGHTSDRDAPETFEQDADDVVTLLQNLGIAKASFFGFSNGGNTTMQIGIRHPEIVKKLIIASAFFKREGMFPGFFDGMEHASLDNMPADLKEAFWAINPDSTKLLAMFNHDKNRMLGFQDWDVALLQSIQAPSLIINGDQDVVQNSHASLMAALIPNARLMILPGNHGSYMGQVEGSYQGSKTTELTLSVIDEFLKSE</sequence>
<dbReference type="EMBL" id="CP136051">
    <property type="protein sequence ID" value="WOK05677.1"/>
    <property type="molecule type" value="Genomic_DNA"/>
</dbReference>
<evidence type="ECO:0000313" key="3">
    <source>
        <dbReference type="Proteomes" id="UP001302349"/>
    </source>
</evidence>
<dbReference type="RefSeq" id="WP_317488435.1">
    <property type="nucleotide sequence ID" value="NZ_CP136051.1"/>
</dbReference>
<keyword evidence="2" id="KW-0378">Hydrolase</keyword>
<proteinExistence type="predicted"/>
<gene>
    <name evidence="2" type="ORF">RT717_21615</name>
</gene>
<evidence type="ECO:0000259" key="1">
    <source>
        <dbReference type="Pfam" id="PF00561"/>
    </source>
</evidence>
<keyword evidence="3" id="KW-1185">Reference proteome</keyword>
<dbReference type="InterPro" id="IPR029058">
    <property type="entry name" value="AB_hydrolase_fold"/>
</dbReference>
<name>A0ABZ0IQ19_9BACT</name>
<dbReference type="Gene3D" id="3.40.50.1820">
    <property type="entry name" value="alpha/beta hydrolase"/>
    <property type="match status" value="1"/>
</dbReference>
<evidence type="ECO:0000313" key="2">
    <source>
        <dbReference type="EMBL" id="WOK05677.1"/>
    </source>
</evidence>
<reference evidence="2 3" key="1">
    <citation type="journal article" date="2023" name="Microbiol. Resour. Announc.">
        <title>Complete Genome Sequence of Imperialibacter roseus strain P4T.</title>
        <authorList>
            <person name="Tizabi D.R."/>
            <person name="Bachvaroff T."/>
            <person name="Hill R.T."/>
        </authorList>
    </citation>
    <scope>NUCLEOTIDE SEQUENCE [LARGE SCALE GENOMIC DNA]</scope>
    <source>
        <strain evidence="2 3">P4T</strain>
    </source>
</reference>
<dbReference type="PANTHER" id="PTHR46331">
    <property type="entry name" value="VALACYCLOVIR HYDROLASE"/>
    <property type="match status" value="1"/>
</dbReference>